<dbReference type="Proteomes" id="UP000754750">
    <property type="component" value="Unassembled WGS sequence"/>
</dbReference>
<dbReference type="EMBL" id="SVNY01000002">
    <property type="protein sequence ID" value="MBE6832883.1"/>
    <property type="molecule type" value="Genomic_DNA"/>
</dbReference>
<sequence length="138" mass="16118">MKAFGKGILLFLVGGLIYFWLEVLWRGYSHWSMFLLGGLCFVLCGLINEGVSWEMPLPLQMLISALMITALEFLTGCIVNLWLGWQVWDYSKLHVQLLGQISLKSSVIWFLLSSVGIVLDDWLRYWFFGEDRPYYRLR</sequence>
<accession>A0A928KQI4</accession>
<feature type="transmembrane region" description="Helical" evidence="1">
    <location>
        <begin position="108"/>
        <end position="128"/>
    </location>
</feature>
<dbReference type="AlphaFoldDB" id="A0A928KQI4"/>
<keyword evidence="1" id="KW-0472">Membrane</keyword>
<evidence type="ECO:0000313" key="3">
    <source>
        <dbReference type="Proteomes" id="UP000754750"/>
    </source>
</evidence>
<feature type="transmembrane region" description="Helical" evidence="1">
    <location>
        <begin position="63"/>
        <end position="88"/>
    </location>
</feature>
<reference evidence="2" key="1">
    <citation type="submission" date="2019-04" db="EMBL/GenBank/DDBJ databases">
        <title>Evolution of Biomass-Degrading Anaerobic Consortia Revealed by Metagenomics.</title>
        <authorList>
            <person name="Peng X."/>
        </authorList>
    </citation>
    <scope>NUCLEOTIDE SEQUENCE</scope>
    <source>
        <strain evidence="2">SIG551</strain>
    </source>
</reference>
<evidence type="ECO:0000313" key="2">
    <source>
        <dbReference type="EMBL" id="MBE6832883.1"/>
    </source>
</evidence>
<keyword evidence="1" id="KW-0812">Transmembrane</keyword>
<dbReference type="Pfam" id="PF06541">
    <property type="entry name" value="ABC_trans_CmpB"/>
    <property type="match status" value="1"/>
</dbReference>
<comment type="caution">
    <text evidence="2">The sequence shown here is derived from an EMBL/GenBank/DDBJ whole genome shotgun (WGS) entry which is preliminary data.</text>
</comment>
<organism evidence="2 3">
    <name type="scientific">Faecalispora sporosphaeroides</name>
    <dbReference type="NCBI Taxonomy" id="1549"/>
    <lineage>
        <taxon>Bacteria</taxon>
        <taxon>Bacillati</taxon>
        <taxon>Bacillota</taxon>
        <taxon>Clostridia</taxon>
        <taxon>Eubacteriales</taxon>
        <taxon>Oscillospiraceae</taxon>
        <taxon>Faecalispora</taxon>
    </lineage>
</organism>
<dbReference type="RefSeq" id="WP_326840088.1">
    <property type="nucleotide sequence ID" value="NZ_SVNY01000002.1"/>
</dbReference>
<evidence type="ECO:0000256" key="1">
    <source>
        <dbReference type="SAM" id="Phobius"/>
    </source>
</evidence>
<name>A0A928KQI4_9FIRM</name>
<gene>
    <name evidence="2" type="ORF">E7512_04755</name>
</gene>
<protein>
    <submittedName>
        <fullName evidence="2">Uncharacterized protein</fullName>
    </submittedName>
</protein>
<feature type="transmembrane region" description="Helical" evidence="1">
    <location>
        <begin position="7"/>
        <end position="25"/>
    </location>
</feature>
<feature type="transmembrane region" description="Helical" evidence="1">
    <location>
        <begin position="31"/>
        <end position="51"/>
    </location>
</feature>
<proteinExistence type="predicted"/>
<keyword evidence="1" id="KW-1133">Transmembrane helix</keyword>
<dbReference type="InterPro" id="IPR010540">
    <property type="entry name" value="CmpB_TMEM229"/>
</dbReference>